<keyword evidence="3" id="KW-1185">Reference proteome</keyword>
<accession>A0A6C2U930</accession>
<dbReference type="InterPro" id="IPR036515">
    <property type="entry name" value="Transposase_17_sf"/>
</dbReference>
<dbReference type="Gene3D" id="3.30.70.1290">
    <property type="entry name" value="Transposase IS200-like"/>
    <property type="match status" value="1"/>
</dbReference>
<evidence type="ECO:0000313" key="2">
    <source>
        <dbReference type="EMBL" id="VGO15894.1"/>
    </source>
</evidence>
<reference evidence="2 3" key="1">
    <citation type="submission" date="2019-04" db="EMBL/GenBank/DDBJ databases">
        <authorList>
            <person name="Van Vliet M D."/>
        </authorList>
    </citation>
    <scope>NUCLEOTIDE SEQUENCE [LARGE SCALE GENOMIC DNA]</scope>
    <source>
        <strain evidence="2 3">F1</strain>
    </source>
</reference>
<dbReference type="GO" id="GO:0003677">
    <property type="term" value="F:DNA binding"/>
    <property type="evidence" value="ECO:0007669"/>
    <property type="project" value="InterPro"/>
</dbReference>
<dbReference type="EMBL" id="CAAHFG010000003">
    <property type="protein sequence ID" value="VGO15894.1"/>
    <property type="molecule type" value="Genomic_DNA"/>
</dbReference>
<name>A0A6C2U930_PONDE</name>
<dbReference type="AlphaFoldDB" id="A0A6C2U930"/>
<dbReference type="SUPFAM" id="SSF143422">
    <property type="entry name" value="Transposase IS200-like"/>
    <property type="match status" value="1"/>
</dbReference>
<dbReference type="GO" id="GO:0006313">
    <property type="term" value="P:DNA transposition"/>
    <property type="evidence" value="ECO:0007669"/>
    <property type="project" value="InterPro"/>
</dbReference>
<dbReference type="GO" id="GO:0004803">
    <property type="term" value="F:transposase activity"/>
    <property type="evidence" value="ECO:0007669"/>
    <property type="project" value="InterPro"/>
</dbReference>
<sequence length="315" mass="36473">MPRKLRIEYPGATYHVISRGNYRKDLFGDRGTCESFESAIFETADRCGWKLFAYVIMRNHYHLAVETPEANLVDGMRWLQSTFATRFNRFMNESGHVFQGRYKSIIVSEDRPLLGLIDYIHLNPVRARLCSIDQLRNHAFSSYPKYWERSLRSGLQRSRMLSFCGMPDTPAGMELYEQRLKLVDEGDPEKHDLMSKEYCKGWFVGTNEAKQKLASELEDANPFAVWDGADMRELNELRWERLVQEELTRAGKSEAFVIADSKGAAWKVEIAKRLRRETTARNQWIADRLCMGHPNYVSNLVNRDHIHPIGGADGE</sequence>
<feature type="domain" description="Transposase IS200-like" evidence="1">
    <location>
        <begin position="9"/>
        <end position="123"/>
    </location>
</feature>
<dbReference type="PANTHER" id="PTHR34322">
    <property type="entry name" value="TRANSPOSASE, Y1_TNP DOMAIN-CONTAINING"/>
    <property type="match status" value="1"/>
</dbReference>
<dbReference type="Proteomes" id="UP000366872">
    <property type="component" value="Unassembled WGS sequence"/>
</dbReference>
<protein>
    <recommendedName>
        <fullName evidence="1">Transposase IS200-like domain-containing protein</fullName>
    </recommendedName>
</protein>
<dbReference type="RefSeq" id="WP_136081459.1">
    <property type="nucleotide sequence ID" value="NZ_CAAHFG010000003.1"/>
</dbReference>
<dbReference type="InterPro" id="IPR002686">
    <property type="entry name" value="Transposase_17"/>
</dbReference>
<proteinExistence type="predicted"/>
<gene>
    <name evidence="2" type="ORF">PDESU_04482</name>
</gene>
<evidence type="ECO:0000259" key="1">
    <source>
        <dbReference type="SMART" id="SM01321"/>
    </source>
</evidence>
<organism evidence="2 3">
    <name type="scientific">Pontiella desulfatans</name>
    <dbReference type="NCBI Taxonomy" id="2750659"/>
    <lineage>
        <taxon>Bacteria</taxon>
        <taxon>Pseudomonadati</taxon>
        <taxon>Kiritimatiellota</taxon>
        <taxon>Kiritimatiellia</taxon>
        <taxon>Kiritimatiellales</taxon>
        <taxon>Pontiellaceae</taxon>
        <taxon>Pontiella</taxon>
    </lineage>
</organism>
<dbReference type="PANTHER" id="PTHR34322:SF2">
    <property type="entry name" value="TRANSPOSASE IS200-LIKE DOMAIN-CONTAINING PROTEIN"/>
    <property type="match status" value="1"/>
</dbReference>
<dbReference type="SMART" id="SM01321">
    <property type="entry name" value="Y1_Tnp"/>
    <property type="match status" value="1"/>
</dbReference>
<evidence type="ECO:0000313" key="3">
    <source>
        <dbReference type="Proteomes" id="UP000366872"/>
    </source>
</evidence>
<dbReference type="Pfam" id="PF01797">
    <property type="entry name" value="Y1_Tnp"/>
    <property type="match status" value="1"/>
</dbReference>